<organism evidence="9 10">
    <name type="scientific">Arsukibacterium indicum</name>
    <dbReference type="NCBI Taxonomy" id="2848612"/>
    <lineage>
        <taxon>Bacteria</taxon>
        <taxon>Pseudomonadati</taxon>
        <taxon>Pseudomonadota</taxon>
        <taxon>Gammaproteobacteria</taxon>
        <taxon>Chromatiales</taxon>
        <taxon>Chromatiaceae</taxon>
        <taxon>Arsukibacterium</taxon>
    </lineage>
</organism>
<dbReference type="RefSeq" id="WP_217669492.1">
    <property type="nucleotide sequence ID" value="NZ_JAHRID010000005.1"/>
</dbReference>
<gene>
    <name evidence="8" type="primary">ydiU</name>
    <name evidence="8" type="synonym">selO</name>
    <name evidence="9" type="ORF">KQY15_12090</name>
</gene>
<evidence type="ECO:0000256" key="2">
    <source>
        <dbReference type="ARBA" id="ARBA00022679"/>
    </source>
</evidence>
<keyword evidence="4 8" id="KW-0479">Metal-binding</keyword>
<evidence type="ECO:0000256" key="4">
    <source>
        <dbReference type="ARBA" id="ARBA00022723"/>
    </source>
</evidence>
<comment type="catalytic activity">
    <reaction evidence="8">
        <text>L-seryl-[protein] + UTP = O-(5'-uridylyl)-L-seryl-[protein] + diphosphate</text>
        <dbReference type="Rhea" id="RHEA:64604"/>
        <dbReference type="Rhea" id="RHEA-COMP:9863"/>
        <dbReference type="Rhea" id="RHEA-COMP:16635"/>
        <dbReference type="ChEBI" id="CHEBI:29999"/>
        <dbReference type="ChEBI" id="CHEBI:33019"/>
        <dbReference type="ChEBI" id="CHEBI:46398"/>
        <dbReference type="ChEBI" id="CHEBI:156051"/>
    </reaction>
</comment>
<feature type="binding site" evidence="8">
    <location>
        <position position="91"/>
    </location>
    <ligand>
        <name>ATP</name>
        <dbReference type="ChEBI" id="CHEBI:30616"/>
    </ligand>
</feature>
<dbReference type="EC" id="2.7.7.-" evidence="8"/>
<name>A0ABS6MNF2_9GAMM</name>
<feature type="binding site" evidence="8">
    <location>
        <position position="90"/>
    </location>
    <ligand>
        <name>ATP</name>
        <dbReference type="ChEBI" id="CHEBI:30616"/>
    </ligand>
</feature>
<feature type="binding site" evidence="8">
    <location>
        <position position="181"/>
    </location>
    <ligand>
        <name>ATP</name>
        <dbReference type="ChEBI" id="CHEBI:30616"/>
    </ligand>
</feature>
<keyword evidence="2 8" id="KW-0808">Transferase</keyword>
<dbReference type="PANTHER" id="PTHR32057">
    <property type="entry name" value="PROTEIN ADENYLYLTRANSFERASE SELO, MITOCHONDRIAL"/>
    <property type="match status" value="1"/>
</dbReference>
<feature type="active site" description="Proton acceptor" evidence="8">
    <location>
        <position position="250"/>
    </location>
</feature>
<keyword evidence="10" id="KW-1185">Reference proteome</keyword>
<feature type="binding site" evidence="8">
    <location>
        <position position="174"/>
    </location>
    <ligand>
        <name>ATP</name>
        <dbReference type="ChEBI" id="CHEBI:30616"/>
    </ligand>
</feature>
<evidence type="ECO:0000256" key="6">
    <source>
        <dbReference type="ARBA" id="ARBA00022840"/>
    </source>
</evidence>
<reference evidence="9 10" key="1">
    <citation type="submission" date="2021-06" db="EMBL/GenBank/DDBJ databases">
        <title>Rheinheimera indica sp. nov., isolated from deep-sea sediment.</title>
        <authorList>
            <person name="Wang Z."/>
            <person name="Zhang X.-Y."/>
        </authorList>
    </citation>
    <scope>NUCLEOTIDE SEQUENCE [LARGE SCALE GENOMIC DNA]</scope>
    <source>
        <strain evidence="9 10">SM2107</strain>
    </source>
</reference>
<dbReference type="InterPro" id="IPR003846">
    <property type="entry name" value="SelO"/>
</dbReference>
<dbReference type="Pfam" id="PF02696">
    <property type="entry name" value="SelO"/>
    <property type="match status" value="1"/>
</dbReference>
<sequence length="487" mass="54103">MSATFNVEQSYQSLPSALFANCKPTPVAGPQWLAFNQDLANELVLPEQYHASDAGLKLFSGNDLPDWCQPIAQAYAGHQFANYVPQLGDGRALLLAEVISRSGQRFDLQLKGAGPTPFSRGGDGRSPIGPVIREYLVSEAMHALGVPTTRALAAVSSGEIVYRDEPQPGAILTRVAKSHIRIGTFQYVASVGDPALLKEFADYVISRHYPHCAGESQPYLALLQAVIASQATTVAHWMSLGFIHGVMNTDNMSISGETIDYGPCAFMEAYDDKTVFSAIDRRGRYAYINQPPVALWNLTRLAESLLPLLHSSQTEAIAMASAALESFSQSYQQVYLQKMTAKLGIAHSEPDDTQLINGLLQLMQQDHVDFTLFFRQFSQNDPQIAAELFTDNNHWQRWFASWQARINKQTMSDQQRTTAMQGVNPEFIPRNHLIQQAIEQVSRHGELTLFNQLKQAWLKPFATDQAYAAFRQPATAKERVQRTFCGT</sequence>
<comment type="catalytic activity">
    <reaction evidence="8">
        <text>L-threonyl-[protein] + ATP = 3-O-(5'-adenylyl)-L-threonyl-[protein] + diphosphate</text>
        <dbReference type="Rhea" id="RHEA:54292"/>
        <dbReference type="Rhea" id="RHEA-COMP:11060"/>
        <dbReference type="Rhea" id="RHEA-COMP:13847"/>
        <dbReference type="ChEBI" id="CHEBI:30013"/>
        <dbReference type="ChEBI" id="CHEBI:30616"/>
        <dbReference type="ChEBI" id="CHEBI:33019"/>
        <dbReference type="ChEBI" id="CHEBI:138113"/>
        <dbReference type="EC" id="2.7.7.108"/>
    </reaction>
</comment>
<feature type="binding site" evidence="8">
    <location>
        <position position="111"/>
    </location>
    <ligand>
        <name>ATP</name>
        <dbReference type="ChEBI" id="CHEBI:30616"/>
    </ligand>
</feature>
<feature type="binding site" evidence="8">
    <location>
        <position position="260"/>
    </location>
    <ligand>
        <name>ATP</name>
        <dbReference type="ChEBI" id="CHEBI:30616"/>
    </ligand>
</feature>
<feature type="binding site" evidence="8">
    <location>
        <position position="124"/>
    </location>
    <ligand>
        <name>ATP</name>
        <dbReference type="ChEBI" id="CHEBI:30616"/>
    </ligand>
</feature>
<feature type="binding site" evidence="8">
    <location>
        <position position="251"/>
    </location>
    <ligand>
        <name>Mg(2+)</name>
        <dbReference type="ChEBI" id="CHEBI:18420"/>
    </ligand>
</feature>
<protein>
    <recommendedName>
        <fullName evidence="8">Protein nucleotidyltransferase YdiU</fullName>
        <ecNumber evidence="8">2.7.7.-</ecNumber>
    </recommendedName>
    <alternativeName>
        <fullName evidence="8">Protein adenylyltransferase YdiU</fullName>
        <ecNumber evidence="8">2.7.7.108</ecNumber>
    </alternativeName>
    <alternativeName>
        <fullName evidence="8">Protein uridylyltransferase YdiU</fullName>
        <ecNumber evidence="8">2.7.7.-</ecNumber>
    </alternativeName>
</protein>
<comment type="catalytic activity">
    <reaction evidence="8">
        <text>L-histidyl-[protein] + UTP = N(tele)-(5'-uridylyl)-L-histidyl-[protein] + diphosphate</text>
        <dbReference type="Rhea" id="RHEA:83891"/>
        <dbReference type="Rhea" id="RHEA-COMP:9745"/>
        <dbReference type="Rhea" id="RHEA-COMP:20239"/>
        <dbReference type="ChEBI" id="CHEBI:29979"/>
        <dbReference type="ChEBI" id="CHEBI:33019"/>
        <dbReference type="ChEBI" id="CHEBI:46398"/>
        <dbReference type="ChEBI" id="CHEBI:233474"/>
    </reaction>
</comment>
<keyword evidence="7 8" id="KW-0460">Magnesium</keyword>
<comment type="catalytic activity">
    <reaction evidence="8">
        <text>L-tyrosyl-[protein] + UTP = O-(5'-uridylyl)-L-tyrosyl-[protein] + diphosphate</text>
        <dbReference type="Rhea" id="RHEA:83887"/>
        <dbReference type="Rhea" id="RHEA-COMP:10136"/>
        <dbReference type="Rhea" id="RHEA-COMP:20238"/>
        <dbReference type="ChEBI" id="CHEBI:33019"/>
        <dbReference type="ChEBI" id="CHEBI:46398"/>
        <dbReference type="ChEBI" id="CHEBI:46858"/>
        <dbReference type="ChEBI" id="CHEBI:90602"/>
    </reaction>
</comment>
<accession>A0ABS6MNF2</accession>
<evidence type="ECO:0000256" key="3">
    <source>
        <dbReference type="ARBA" id="ARBA00022695"/>
    </source>
</evidence>
<dbReference type="NCBIfam" id="NF000658">
    <property type="entry name" value="PRK00029.1"/>
    <property type="match status" value="1"/>
</dbReference>
<dbReference type="PANTHER" id="PTHR32057:SF14">
    <property type="entry name" value="PROTEIN ADENYLYLTRANSFERASE SELO, MITOCHONDRIAL"/>
    <property type="match status" value="1"/>
</dbReference>
<dbReference type="Proteomes" id="UP000704611">
    <property type="component" value="Unassembled WGS sequence"/>
</dbReference>
<comment type="function">
    <text evidence="8">Nucleotidyltransferase involved in the post-translational modification of proteins. It can catalyze the addition of adenosine monophosphate (AMP) or uridine monophosphate (UMP) to a protein, resulting in modifications known as AMPylation and UMPylation.</text>
</comment>
<keyword evidence="5 8" id="KW-0547">Nucleotide-binding</keyword>
<evidence type="ECO:0000256" key="1">
    <source>
        <dbReference type="ARBA" id="ARBA00009747"/>
    </source>
</evidence>
<comment type="catalytic activity">
    <reaction evidence="8">
        <text>L-seryl-[protein] + ATP = 3-O-(5'-adenylyl)-L-seryl-[protein] + diphosphate</text>
        <dbReference type="Rhea" id="RHEA:58120"/>
        <dbReference type="Rhea" id="RHEA-COMP:9863"/>
        <dbReference type="Rhea" id="RHEA-COMP:15073"/>
        <dbReference type="ChEBI" id="CHEBI:29999"/>
        <dbReference type="ChEBI" id="CHEBI:30616"/>
        <dbReference type="ChEBI" id="CHEBI:33019"/>
        <dbReference type="ChEBI" id="CHEBI:142516"/>
        <dbReference type="EC" id="2.7.7.108"/>
    </reaction>
</comment>
<evidence type="ECO:0000313" key="10">
    <source>
        <dbReference type="Proteomes" id="UP000704611"/>
    </source>
</evidence>
<comment type="caution">
    <text evidence="9">The sequence shown here is derived from an EMBL/GenBank/DDBJ whole genome shotgun (WGS) entry which is preliminary data.</text>
</comment>
<feature type="binding site" evidence="8">
    <location>
        <position position="88"/>
    </location>
    <ligand>
        <name>ATP</name>
        <dbReference type="ChEBI" id="CHEBI:30616"/>
    </ligand>
</feature>
<evidence type="ECO:0000313" key="9">
    <source>
        <dbReference type="EMBL" id="MBV2129827.1"/>
    </source>
</evidence>
<dbReference type="EC" id="2.7.7.108" evidence="8"/>
<evidence type="ECO:0000256" key="7">
    <source>
        <dbReference type="ARBA" id="ARBA00022842"/>
    </source>
</evidence>
<comment type="similarity">
    <text evidence="1 8">Belongs to the SELO family.</text>
</comment>
<comment type="catalytic activity">
    <reaction evidence="8">
        <text>L-tyrosyl-[protein] + ATP = O-(5'-adenylyl)-L-tyrosyl-[protein] + diphosphate</text>
        <dbReference type="Rhea" id="RHEA:54288"/>
        <dbReference type="Rhea" id="RHEA-COMP:10136"/>
        <dbReference type="Rhea" id="RHEA-COMP:13846"/>
        <dbReference type="ChEBI" id="CHEBI:30616"/>
        <dbReference type="ChEBI" id="CHEBI:33019"/>
        <dbReference type="ChEBI" id="CHEBI:46858"/>
        <dbReference type="ChEBI" id="CHEBI:83624"/>
        <dbReference type="EC" id="2.7.7.108"/>
    </reaction>
</comment>
<dbReference type="HAMAP" id="MF_00692">
    <property type="entry name" value="SelO"/>
    <property type="match status" value="1"/>
</dbReference>
<dbReference type="EMBL" id="JAHRID010000005">
    <property type="protein sequence ID" value="MBV2129827.1"/>
    <property type="molecule type" value="Genomic_DNA"/>
</dbReference>
<evidence type="ECO:0000256" key="8">
    <source>
        <dbReference type="HAMAP-Rule" id="MF_00692"/>
    </source>
</evidence>
<evidence type="ECO:0000256" key="5">
    <source>
        <dbReference type="ARBA" id="ARBA00022741"/>
    </source>
</evidence>
<proteinExistence type="inferred from homology"/>
<feature type="binding site" evidence="8">
    <location>
        <position position="123"/>
    </location>
    <ligand>
        <name>ATP</name>
        <dbReference type="ChEBI" id="CHEBI:30616"/>
    </ligand>
</feature>
<feature type="binding site" evidence="8">
    <location>
        <position position="260"/>
    </location>
    <ligand>
        <name>Mg(2+)</name>
        <dbReference type="ChEBI" id="CHEBI:18420"/>
    </ligand>
</feature>
<comment type="cofactor">
    <cofactor evidence="8">
        <name>Mg(2+)</name>
        <dbReference type="ChEBI" id="CHEBI:18420"/>
    </cofactor>
    <cofactor evidence="8">
        <name>Mn(2+)</name>
        <dbReference type="ChEBI" id="CHEBI:29035"/>
    </cofactor>
</comment>
<keyword evidence="3 8" id="KW-0548">Nucleotidyltransferase</keyword>
<keyword evidence="8" id="KW-0464">Manganese</keyword>
<keyword evidence="6 8" id="KW-0067">ATP-binding</keyword>